<evidence type="ECO:0000313" key="3">
    <source>
        <dbReference type="EMBL" id="KRX03977.1"/>
    </source>
</evidence>
<dbReference type="PANTHER" id="PTHR24118:SF99">
    <property type="entry name" value="POTE ANKYRIN DOMAIN FAMILY MEMBER 3C-RELATED"/>
    <property type="match status" value="1"/>
</dbReference>
<dbReference type="PANTHER" id="PTHR24118">
    <property type="entry name" value="POTE ANKYRIN DOMAIN"/>
    <property type="match status" value="1"/>
</dbReference>
<dbReference type="EMBL" id="LDAU01000122">
    <property type="protein sequence ID" value="KRX03977.1"/>
    <property type="molecule type" value="Genomic_DNA"/>
</dbReference>
<dbReference type="Proteomes" id="UP000054937">
    <property type="component" value="Unassembled WGS sequence"/>
</dbReference>
<dbReference type="Gene3D" id="1.25.40.20">
    <property type="entry name" value="Ankyrin repeat-containing domain"/>
    <property type="match status" value="1"/>
</dbReference>
<protein>
    <submittedName>
        <fullName evidence="3">Ankyrin repeat-containing domain</fullName>
    </submittedName>
</protein>
<dbReference type="InterPro" id="IPR036770">
    <property type="entry name" value="Ankyrin_rpt-contain_sf"/>
</dbReference>
<dbReference type="InterPro" id="IPR002110">
    <property type="entry name" value="Ankyrin_rpt"/>
</dbReference>
<evidence type="ECO:0000256" key="1">
    <source>
        <dbReference type="PROSITE-ProRule" id="PRU00023"/>
    </source>
</evidence>
<dbReference type="PROSITE" id="PS50088">
    <property type="entry name" value="ANK_REPEAT"/>
    <property type="match status" value="1"/>
</dbReference>
<dbReference type="AlphaFoldDB" id="A0A0V0QNP4"/>
<keyword evidence="2" id="KW-0175">Coiled coil</keyword>
<feature type="coiled-coil region" evidence="2">
    <location>
        <begin position="4"/>
        <end position="38"/>
    </location>
</feature>
<dbReference type="PROSITE" id="PS50297">
    <property type="entry name" value="ANK_REP_REGION"/>
    <property type="match status" value="1"/>
</dbReference>
<comment type="caution">
    <text evidence="3">The sequence shown here is derived from an EMBL/GenBank/DDBJ whole genome shotgun (WGS) entry which is preliminary data.</text>
</comment>
<keyword evidence="1" id="KW-0040">ANK repeat</keyword>
<accession>A0A0V0QNP4</accession>
<proteinExistence type="predicted"/>
<evidence type="ECO:0000256" key="2">
    <source>
        <dbReference type="SAM" id="Coils"/>
    </source>
</evidence>
<organism evidence="3 4">
    <name type="scientific">Pseudocohnilembus persalinus</name>
    <name type="common">Ciliate</name>
    <dbReference type="NCBI Taxonomy" id="266149"/>
    <lineage>
        <taxon>Eukaryota</taxon>
        <taxon>Sar</taxon>
        <taxon>Alveolata</taxon>
        <taxon>Ciliophora</taxon>
        <taxon>Intramacronucleata</taxon>
        <taxon>Oligohymenophorea</taxon>
        <taxon>Scuticociliatia</taxon>
        <taxon>Philasterida</taxon>
        <taxon>Pseudocohnilembidae</taxon>
        <taxon>Pseudocohnilembus</taxon>
    </lineage>
</organism>
<dbReference type="InParanoid" id="A0A0V0QNP4"/>
<dbReference type="SMART" id="SM00248">
    <property type="entry name" value="ANK"/>
    <property type="match status" value="2"/>
</dbReference>
<evidence type="ECO:0000313" key="4">
    <source>
        <dbReference type="Proteomes" id="UP000054937"/>
    </source>
</evidence>
<dbReference type="Pfam" id="PF12796">
    <property type="entry name" value="Ank_2"/>
    <property type="match status" value="1"/>
</dbReference>
<sequence>MKMIEKLRQKNKEKNRIREEYFQEVQTLLDDFNDLNKNEKFDAFLNICNIYQRQAEQRNIQALIREMNQTALHISVKLRDLEMASILLQNNADPNSLDHFKKSPLYIAIEQRDLEMTKLLFFYGACPVGIKNQKSIVNLQMEPEIYKFYKLAMAINLLGTVFKLNKQILNVFLLYEAPDILPQKRAQKIKDILKKQKQGLQFCLNYDRNPDKGKNDDINNTKNINNINQVDNSNEF</sequence>
<feature type="repeat" description="ANK" evidence="1">
    <location>
        <begin position="67"/>
        <end position="99"/>
    </location>
</feature>
<dbReference type="OrthoDB" id="10266001at2759"/>
<dbReference type="SUPFAM" id="SSF48403">
    <property type="entry name" value="Ankyrin repeat"/>
    <property type="match status" value="1"/>
</dbReference>
<gene>
    <name evidence="3" type="ORF">PPERSA_12424</name>
</gene>
<reference evidence="3 4" key="1">
    <citation type="journal article" date="2015" name="Sci. Rep.">
        <title>Genome of the facultative scuticociliatosis pathogen Pseudocohnilembus persalinus provides insight into its virulence through horizontal gene transfer.</title>
        <authorList>
            <person name="Xiong J."/>
            <person name="Wang G."/>
            <person name="Cheng J."/>
            <person name="Tian M."/>
            <person name="Pan X."/>
            <person name="Warren A."/>
            <person name="Jiang C."/>
            <person name="Yuan D."/>
            <person name="Miao W."/>
        </authorList>
    </citation>
    <scope>NUCLEOTIDE SEQUENCE [LARGE SCALE GENOMIC DNA]</scope>
    <source>
        <strain evidence="3">36N120E</strain>
    </source>
</reference>
<keyword evidence="4" id="KW-1185">Reference proteome</keyword>
<name>A0A0V0QNP4_PSEPJ</name>